<accession>A0A8S1LB47</accession>
<organism evidence="2 3">
    <name type="scientific">Paramecium sonneborni</name>
    <dbReference type="NCBI Taxonomy" id="65129"/>
    <lineage>
        <taxon>Eukaryota</taxon>
        <taxon>Sar</taxon>
        <taxon>Alveolata</taxon>
        <taxon>Ciliophora</taxon>
        <taxon>Intramacronucleata</taxon>
        <taxon>Oligohymenophorea</taxon>
        <taxon>Peniculida</taxon>
        <taxon>Parameciidae</taxon>
        <taxon>Paramecium</taxon>
    </lineage>
</organism>
<sequence length="180" mass="21202">MKHLNNQIKNQQQVGIRFISPRKNQKSFLNDSYQILTQKTNLSINQSFSSPKNISNQNSFIITQPINTIINMRDAQQSFKCSSPSMRIKTEKDDQKQEQFMEATLKLLAQNEKLEQLICQQNEMLSIYREDKNQLELTIKRLTQENQFLKESNQKQGLLLEKQLKQVNGKSYYDPKKMLK</sequence>
<dbReference type="Proteomes" id="UP000692954">
    <property type="component" value="Unassembled WGS sequence"/>
</dbReference>
<keyword evidence="3" id="KW-1185">Reference proteome</keyword>
<reference evidence="2" key="1">
    <citation type="submission" date="2021-01" db="EMBL/GenBank/DDBJ databases">
        <authorList>
            <consortium name="Genoscope - CEA"/>
            <person name="William W."/>
        </authorList>
    </citation>
    <scope>NUCLEOTIDE SEQUENCE</scope>
</reference>
<dbReference type="OrthoDB" id="298756at2759"/>
<proteinExistence type="predicted"/>
<dbReference type="EMBL" id="CAJJDN010000018">
    <property type="protein sequence ID" value="CAD8063611.1"/>
    <property type="molecule type" value="Genomic_DNA"/>
</dbReference>
<keyword evidence="1" id="KW-0175">Coiled coil</keyword>
<feature type="coiled-coil region" evidence="1">
    <location>
        <begin position="125"/>
        <end position="152"/>
    </location>
</feature>
<name>A0A8S1LB47_9CILI</name>
<protein>
    <submittedName>
        <fullName evidence="2">Uncharacterized protein</fullName>
    </submittedName>
</protein>
<evidence type="ECO:0000313" key="3">
    <source>
        <dbReference type="Proteomes" id="UP000692954"/>
    </source>
</evidence>
<dbReference type="AlphaFoldDB" id="A0A8S1LB47"/>
<gene>
    <name evidence="2" type="ORF">PSON_ATCC_30995.1.T0180078</name>
</gene>
<evidence type="ECO:0000313" key="2">
    <source>
        <dbReference type="EMBL" id="CAD8063611.1"/>
    </source>
</evidence>
<comment type="caution">
    <text evidence="2">The sequence shown here is derived from an EMBL/GenBank/DDBJ whole genome shotgun (WGS) entry which is preliminary data.</text>
</comment>
<evidence type="ECO:0000256" key="1">
    <source>
        <dbReference type="SAM" id="Coils"/>
    </source>
</evidence>